<dbReference type="GO" id="GO:0016740">
    <property type="term" value="F:transferase activity"/>
    <property type="evidence" value="ECO:0007669"/>
    <property type="project" value="UniProtKB-KW"/>
</dbReference>
<dbReference type="PROSITE" id="PS51831">
    <property type="entry name" value="HD"/>
    <property type="match status" value="1"/>
</dbReference>
<evidence type="ECO:0000259" key="2">
    <source>
        <dbReference type="PROSITE" id="PS51832"/>
    </source>
</evidence>
<dbReference type="InterPro" id="IPR006674">
    <property type="entry name" value="HD_domain"/>
</dbReference>
<dbReference type="PROSITE" id="PS51832">
    <property type="entry name" value="HD_GYP"/>
    <property type="match status" value="1"/>
</dbReference>
<feature type="domain" description="HD" evidence="1">
    <location>
        <begin position="151"/>
        <end position="274"/>
    </location>
</feature>
<reference evidence="3 4" key="1">
    <citation type="submission" date="2018-02" db="EMBL/GenBank/DDBJ databases">
        <title>Subsurface microbial communities from deep shales in Ohio and West Virginia, USA.</title>
        <authorList>
            <person name="Wrighton K."/>
        </authorList>
    </citation>
    <scope>NUCLEOTIDE SEQUENCE [LARGE SCALE GENOMIC DNA]</scope>
    <source>
        <strain evidence="3 4">OWC-DMM</strain>
    </source>
</reference>
<feature type="domain" description="HD-GYP" evidence="2">
    <location>
        <begin position="129"/>
        <end position="325"/>
    </location>
</feature>
<gene>
    <name evidence="3" type="ORF">B0F87_107134</name>
</gene>
<dbReference type="AlphaFoldDB" id="A0A2S6HBU9"/>
<dbReference type="GO" id="GO:0008081">
    <property type="term" value="F:phosphoric diester hydrolase activity"/>
    <property type="evidence" value="ECO:0007669"/>
    <property type="project" value="UniProtKB-ARBA"/>
</dbReference>
<dbReference type="PANTHER" id="PTHR43155:SF2">
    <property type="entry name" value="CYCLIC DI-GMP PHOSPHODIESTERASE PA4108"/>
    <property type="match status" value="1"/>
</dbReference>
<comment type="caution">
    <text evidence="3">The sequence shown here is derived from an EMBL/GenBank/DDBJ whole genome shotgun (WGS) entry which is preliminary data.</text>
</comment>
<name>A0A2S6HBU9_9GAMM</name>
<accession>A0A2S6HBU9</accession>
<dbReference type="EMBL" id="PTIZ01000007">
    <property type="protein sequence ID" value="PPK74891.1"/>
    <property type="molecule type" value="Genomic_DNA"/>
</dbReference>
<evidence type="ECO:0000313" key="4">
    <source>
        <dbReference type="Proteomes" id="UP000240010"/>
    </source>
</evidence>
<dbReference type="PANTHER" id="PTHR43155">
    <property type="entry name" value="CYCLIC DI-GMP PHOSPHODIESTERASE PA4108-RELATED"/>
    <property type="match status" value="1"/>
</dbReference>
<proteinExistence type="predicted"/>
<sequence length="407" mass="45918">MPNKEKGIIRIHVYELRIGMRVCRLEILEKESPFLFDRFDIKTQADIQAIQAVCDYVFIDVNRQNEFDDAMPTENEAPQKQLSFASSFEQSAHTYQHAGNLIKTVMDDIRFGNQLSVKTIKEAAAQCVDKVLENSDAMLLLTQLKHKDEYTAQHSLNVCILAILLGRELEFSSEELNNIGLCALLHDIGKTKIPLEILNKPGKLEGDELEIMRKHPEFGRDILMAAHNIDQDAVDVAYGHHENPAGTGYPRGVDKGELSSFAKIVAVVDAYDAITSDRVYQQGKSHLKALDILVKGMNTEFEAHFVIQFINCIGFYPQGNLVELSNGEIGIVAEQNKSDRLKPKILLILDENKKTANERILDLASDVSDINGIPYEIKKILCPHDYDIDLMKFYHDGKFTQNYPVIA</sequence>
<dbReference type="SMART" id="SM00471">
    <property type="entry name" value="HDc"/>
    <property type="match status" value="1"/>
</dbReference>
<dbReference type="InterPro" id="IPR037522">
    <property type="entry name" value="HD_GYP_dom"/>
</dbReference>
<keyword evidence="3" id="KW-0808">Transferase</keyword>
<dbReference type="CDD" id="cd00077">
    <property type="entry name" value="HDc"/>
    <property type="match status" value="1"/>
</dbReference>
<dbReference type="InterPro" id="IPR006675">
    <property type="entry name" value="HDIG_dom"/>
</dbReference>
<dbReference type="NCBIfam" id="TIGR00277">
    <property type="entry name" value="HDIG"/>
    <property type="match status" value="1"/>
</dbReference>
<evidence type="ECO:0000259" key="1">
    <source>
        <dbReference type="PROSITE" id="PS51831"/>
    </source>
</evidence>
<dbReference type="SUPFAM" id="SSF109604">
    <property type="entry name" value="HD-domain/PDEase-like"/>
    <property type="match status" value="1"/>
</dbReference>
<dbReference type="Pfam" id="PF11871">
    <property type="entry name" value="DUF3391"/>
    <property type="match status" value="1"/>
</dbReference>
<dbReference type="RefSeq" id="WP_104429416.1">
    <property type="nucleotide sequence ID" value="NZ_PTIZ01000007.1"/>
</dbReference>
<dbReference type="InterPro" id="IPR021812">
    <property type="entry name" value="DUF3391"/>
</dbReference>
<dbReference type="InterPro" id="IPR003607">
    <property type="entry name" value="HD/PDEase_dom"/>
</dbReference>
<dbReference type="Pfam" id="PF13487">
    <property type="entry name" value="HD_5"/>
    <property type="match status" value="1"/>
</dbReference>
<protein>
    <submittedName>
        <fullName evidence="3">Putative nucleotidyltransferase with HDIG domain</fullName>
    </submittedName>
</protein>
<dbReference type="Proteomes" id="UP000240010">
    <property type="component" value="Unassembled WGS sequence"/>
</dbReference>
<organism evidence="3 4">
    <name type="scientific">Methylobacter tundripaludum</name>
    <dbReference type="NCBI Taxonomy" id="173365"/>
    <lineage>
        <taxon>Bacteria</taxon>
        <taxon>Pseudomonadati</taxon>
        <taxon>Pseudomonadota</taxon>
        <taxon>Gammaproteobacteria</taxon>
        <taxon>Methylococcales</taxon>
        <taxon>Methylococcaceae</taxon>
        <taxon>Methylobacter</taxon>
    </lineage>
</organism>
<dbReference type="Gene3D" id="1.10.3210.10">
    <property type="entry name" value="Hypothetical protein af1432"/>
    <property type="match status" value="1"/>
</dbReference>
<evidence type="ECO:0000313" key="3">
    <source>
        <dbReference type="EMBL" id="PPK74891.1"/>
    </source>
</evidence>